<dbReference type="PANTHER" id="PTHR47926">
    <property type="entry name" value="PENTATRICOPEPTIDE REPEAT-CONTAINING PROTEIN"/>
    <property type="match status" value="1"/>
</dbReference>
<feature type="repeat" description="PPR" evidence="2">
    <location>
        <begin position="104"/>
        <end position="138"/>
    </location>
</feature>
<dbReference type="Pfam" id="PF13041">
    <property type="entry name" value="PPR_2"/>
    <property type="match status" value="3"/>
</dbReference>
<dbReference type="InterPro" id="IPR046848">
    <property type="entry name" value="E_motif"/>
</dbReference>
<dbReference type="NCBIfam" id="TIGR00756">
    <property type="entry name" value="PPR"/>
    <property type="match status" value="4"/>
</dbReference>
<name>A0A7N0VMH7_KALFE</name>
<dbReference type="PANTHER" id="PTHR47926:SF471">
    <property type="entry name" value="DYW DOMAIN-CONTAINING PROTEIN"/>
    <property type="match status" value="1"/>
</dbReference>
<dbReference type="Gene3D" id="1.25.40.10">
    <property type="entry name" value="Tetratricopeptide repeat domain"/>
    <property type="match status" value="3"/>
</dbReference>
<dbReference type="InterPro" id="IPR011990">
    <property type="entry name" value="TPR-like_helical_dom_sf"/>
</dbReference>
<dbReference type="OMA" id="LIPDHIC"/>
<keyword evidence="1" id="KW-0677">Repeat</keyword>
<evidence type="ECO:0008006" key="5">
    <source>
        <dbReference type="Google" id="ProtNLM"/>
    </source>
</evidence>
<evidence type="ECO:0000313" key="3">
    <source>
        <dbReference type="EnsemblPlants" id="Kaladp1241s0002.1.v1.1.CDS.1"/>
    </source>
</evidence>
<dbReference type="GO" id="GO:0009451">
    <property type="term" value="P:RNA modification"/>
    <property type="evidence" value="ECO:0007669"/>
    <property type="project" value="InterPro"/>
</dbReference>
<dbReference type="SUPFAM" id="SSF48452">
    <property type="entry name" value="TPR-like"/>
    <property type="match status" value="1"/>
</dbReference>
<organism evidence="3 4">
    <name type="scientific">Kalanchoe fedtschenkoi</name>
    <name type="common">Lavender scallops</name>
    <name type="synonym">South American air plant</name>
    <dbReference type="NCBI Taxonomy" id="63787"/>
    <lineage>
        <taxon>Eukaryota</taxon>
        <taxon>Viridiplantae</taxon>
        <taxon>Streptophyta</taxon>
        <taxon>Embryophyta</taxon>
        <taxon>Tracheophyta</taxon>
        <taxon>Spermatophyta</taxon>
        <taxon>Magnoliopsida</taxon>
        <taxon>eudicotyledons</taxon>
        <taxon>Gunneridae</taxon>
        <taxon>Pentapetalae</taxon>
        <taxon>Saxifragales</taxon>
        <taxon>Crassulaceae</taxon>
        <taxon>Kalanchoe</taxon>
    </lineage>
</organism>
<dbReference type="Pfam" id="PF01535">
    <property type="entry name" value="PPR"/>
    <property type="match status" value="2"/>
</dbReference>
<dbReference type="AlphaFoldDB" id="A0A7N0VMH7"/>
<dbReference type="Pfam" id="PF20431">
    <property type="entry name" value="E_motif"/>
    <property type="match status" value="1"/>
</dbReference>
<proteinExistence type="predicted"/>
<protein>
    <recommendedName>
        <fullName evidence="5">Pentatricopeptide repeat-containing protein</fullName>
    </recommendedName>
</protein>
<dbReference type="FunFam" id="1.25.40.10:FF:000381">
    <property type="entry name" value="Pentatricopeptide repeat-containing protein"/>
    <property type="match status" value="1"/>
</dbReference>
<feature type="repeat" description="PPR" evidence="2">
    <location>
        <begin position="342"/>
        <end position="376"/>
    </location>
</feature>
<evidence type="ECO:0000313" key="4">
    <source>
        <dbReference type="Proteomes" id="UP000594263"/>
    </source>
</evidence>
<sequence length="484" mass="53770">MRACRGRVARRHLHTYTDPVLTGSADYHNNPPRRDVPTKYDLCSRLTSCSNTLSPHLGRQTHTQVVKYGHEPNLFIACALVGMYSGFGAVCDARKVFDTSQNRDEVIWTAMMRGLAHNGFGREAILLFKNMLGLDVRPNCVTYVCALSACTLLGCTFELATLLHAHVVKLGFGVNCFLTCALVDCYSKCGRVDLARLLFLAATERDNVLVNSMISGYSQNGCGVEALRFFIEMRNGYFSPTDHTLPSILNACGSLSLLEQGTQVHSLIIKMGTESNMFSVSTLIDMYSKCSATDKARQVFNEAINKNSVAWTSMVTGYAYSGQGIDALELFDRMIAAGFTPDHICFTSVLVACNHTGLFDKGIEYFNKMRDYRLQPELDQYACLVDLYARNGKLRKAMEIIETMPCRANAVILSSFLGSCKVYGEVELGKEAAHRLFEMEPNNAAHYLTLASIYLQAGLPSEAARIRKLMNQKAIKMTRGRSWL</sequence>
<dbReference type="Gramene" id="Kaladp1241s0002.1.v1.1">
    <property type="protein sequence ID" value="Kaladp1241s0002.1.v1.1.CDS.1"/>
    <property type="gene ID" value="Kaladp1241s0002.v1.1"/>
</dbReference>
<accession>A0A7N0VMH7</accession>
<dbReference type="InterPro" id="IPR046960">
    <property type="entry name" value="PPR_At4g14850-like_plant"/>
</dbReference>
<feature type="repeat" description="PPR" evidence="2">
    <location>
        <begin position="307"/>
        <end position="341"/>
    </location>
</feature>
<dbReference type="Proteomes" id="UP000594263">
    <property type="component" value="Unplaced"/>
</dbReference>
<keyword evidence="4" id="KW-1185">Reference proteome</keyword>
<dbReference type="GO" id="GO:0003723">
    <property type="term" value="F:RNA binding"/>
    <property type="evidence" value="ECO:0007669"/>
    <property type="project" value="InterPro"/>
</dbReference>
<dbReference type="PROSITE" id="PS51375">
    <property type="entry name" value="PPR"/>
    <property type="match status" value="4"/>
</dbReference>
<evidence type="ECO:0000256" key="2">
    <source>
        <dbReference type="PROSITE-ProRule" id="PRU00708"/>
    </source>
</evidence>
<dbReference type="EnsemblPlants" id="Kaladp1241s0002.1.v1.1">
    <property type="protein sequence ID" value="Kaladp1241s0002.1.v1.1.CDS.1"/>
    <property type="gene ID" value="Kaladp1241s0002.v1.1"/>
</dbReference>
<evidence type="ECO:0000256" key="1">
    <source>
        <dbReference type="ARBA" id="ARBA00022737"/>
    </source>
</evidence>
<reference evidence="3" key="1">
    <citation type="submission" date="2021-01" db="UniProtKB">
        <authorList>
            <consortium name="EnsemblPlants"/>
        </authorList>
    </citation>
    <scope>IDENTIFICATION</scope>
</reference>
<dbReference type="InterPro" id="IPR002885">
    <property type="entry name" value="PPR_rpt"/>
</dbReference>
<feature type="repeat" description="PPR" evidence="2">
    <location>
        <begin position="206"/>
        <end position="240"/>
    </location>
</feature>
<dbReference type="FunFam" id="1.25.40.10:FF:000090">
    <property type="entry name" value="Pentatricopeptide repeat-containing protein, chloroplastic"/>
    <property type="match status" value="1"/>
</dbReference>